<sequence length="115" mass="13192">MSPGTQQPKKAILTSNTSTGYAEDCMYSIFNTRMMHNLSKMIACSLTWYVYQHRSIGMDEFQMVTTTHQDEFYQRAAKSAEDATYCIQQRQGCVGSCIADELMYFQEPHTFTKNA</sequence>
<gene>
    <name evidence="1" type="ORF">SS50377_21302</name>
</gene>
<organism evidence="1 2">
    <name type="scientific">Spironucleus salmonicida</name>
    <dbReference type="NCBI Taxonomy" id="348837"/>
    <lineage>
        <taxon>Eukaryota</taxon>
        <taxon>Metamonada</taxon>
        <taxon>Diplomonadida</taxon>
        <taxon>Hexamitidae</taxon>
        <taxon>Hexamitinae</taxon>
        <taxon>Spironucleus</taxon>
    </lineage>
</organism>
<dbReference type="AlphaFoldDB" id="A0A9P8S0K2"/>
<dbReference type="RefSeq" id="XP_067766555.1">
    <property type="nucleotide sequence ID" value="XM_067905238.1"/>
</dbReference>
<dbReference type="KEGG" id="ssao:94295325"/>
<name>A0A9P8S0K2_9EUKA</name>
<keyword evidence="2" id="KW-1185">Reference proteome</keyword>
<proteinExistence type="predicted"/>
<protein>
    <submittedName>
        <fullName evidence="1">Uncharacterized protein</fullName>
    </submittedName>
</protein>
<accession>A0A9P8S0K2</accession>
<evidence type="ECO:0000313" key="1">
    <source>
        <dbReference type="EMBL" id="KAH0575782.1"/>
    </source>
</evidence>
<comment type="caution">
    <text evidence="1">The sequence shown here is derived from an EMBL/GenBank/DDBJ whole genome shotgun (WGS) entry which is preliminary data.</text>
</comment>
<dbReference type="EMBL" id="AUWU02000002">
    <property type="protein sequence ID" value="KAH0575782.1"/>
    <property type="molecule type" value="Genomic_DNA"/>
</dbReference>
<reference evidence="1 2" key="1">
    <citation type="journal article" date="2014" name="PLoS Genet.">
        <title>The Genome of Spironucleus salmonicida Highlights a Fish Pathogen Adapted to Fluctuating Environments.</title>
        <authorList>
            <person name="Xu F."/>
            <person name="Jerlstrom-Hultqvist J."/>
            <person name="Einarsson E."/>
            <person name="Astvaldsson A."/>
            <person name="Svard S.G."/>
            <person name="Andersson J.O."/>
        </authorList>
    </citation>
    <scope>NUCLEOTIDE SEQUENCE [LARGE SCALE GENOMIC DNA]</scope>
    <source>
        <strain evidence="1 2">ATCC 50377</strain>
    </source>
</reference>
<dbReference type="GeneID" id="94295325"/>
<evidence type="ECO:0000313" key="2">
    <source>
        <dbReference type="Proteomes" id="UP000018208"/>
    </source>
</evidence>
<dbReference type="Proteomes" id="UP000018208">
    <property type="component" value="Unassembled WGS sequence"/>
</dbReference>